<gene>
    <name evidence="1" type="ORF">FHS87_003569</name>
</gene>
<protein>
    <submittedName>
        <fullName evidence="1">Uncharacterized protein</fullName>
    </submittedName>
</protein>
<sequence>MKKSGVYVRQPKFQVADKSQPPVLFPLLDPLFNSSIGELIIHWSLMEQNLNLLVWALLQANHTSEGGWRYRPFEKRYELLRQEWEKFAEGYSVLPTFLNEVNAKIRSCKILRDSIAHKEMILGLMEDGDHSVQFYNETRAKQKSKRYYLKDFTAAVEAAREAAGWLYWLTDPTSAWPLPSEDTQRLRSLPSVDHLRSPT</sequence>
<evidence type="ECO:0000313" key="2">
    <source>
        <dbReference type="Proteomes" id="UP000580654"/>
    </source>
</evidence>
<comment type="caution">
    <text evidence="1">The sequence shown here is derived from an EMBL/GenBank/DDBJ whole genome shotgun (WGS) entry which is preliminary data.</text>
</comment>
<reference evidence="1 2" key="1">
    <citation type="submission" date="2020-08" db="EMBL/GenBank/DDBJ databases">
        <title>Genomic Encyclopedia of Type Strains, Phase IV (KMG-IV): sequencing the most valuable type-strain genomes for metagenomic binning, comparative biology and taxonomic classification.</title>
        <authorList>
            <person name="Goeker M."/>
        </authorList>
    </citation>
    <scope>NUCLEOTIDE SEQUENCE [LARGE SCALE GENOMIC DNA]</scope>
    <source>
        <strain evidence="1 2">DSM 25622</strain>
    </source>
</reference>
<dbReference type="RefSeq" id="WP_184520711.1">
    <property type="nucleotide sequence ID" value="NZ_JACIJD010000019.1"/>
</dbReference>
<accession>A0A840Y6L7</accession>
<dbReference type="AlphaFoldDB" id="A0A840Y6L7"/>
<keyword evidence="2" id="KW-1185">Reference proteome</keyword>
<evidence type="ECO:0000313" key="1">
    <source>
        <dbReference type="EMBL" id="MBB5695510.1"/>
    </source>
</evidence>
<proteinExistence type="predicted"/>
<dbReference type="EMBL" id="JACIJD010000019">
    <property type="protein sequence ID" value="MBB5695510.1"/>
    <property type="molecule type" value="Genomic_DNA"/>
</dbReference>
<name>A0A840Y6L7_9PROT</name>
<dbReference type="Proteomes" id="UP000580654">
    <property type="component" value="Unassembled WGS sequence"/>
</dbReference>
<organism evidence="1 2">
    <name type="scientific">Muricoccus pecuniae</name>
    <dbReference type="NCBI Taxonomy" id="693023"/>
    <lineage>
        <taxon>Bacteria</taxon>
        <taxon>Pseudomonadati</taxon>
        <taxon>Pseudomonadota</taxon>
        <taxon>Alphaproteobacteria</taxon>
        <taxon>Acetobacterales</taxon>
        <taxon>Roseomonadaceae</taxon>
        <taxon>Muricoccus</taxon>
    </lineage>
</organism>